<dbReference type="InterPro" id="IPR037992">
    <property type="entry name" value="TRAPPC6/Trs33"/>
</dbReference>
<dbReference type="PANTHER" id="PTHR12817:SF0">
    <property type="entry name" value="GEO08327P1"/>
    <property type="match status" value="1"/>
</dbReference>
<evidence type="ECO:0000256" key="1">
    <source>
        <dbReference type="ARBA" id="ARBA00006218"/>
    </source>
</evidence>
<dbReference type="GO" id="GO:0005801">
    <property type="term" value="C:cis-Golgi network"/>
    <property type="evidence" value="ECO:0007669"/>
    <property type="project" value="TreeGrafter"/>
</dbReference>
<keyword evidence="2" id="KW-0472">Membrane</keyword>
<organism evidence="3 4">
    <name type="scientific">Babesia gibsoni</name>
    <dbReference type="NCBI Taxonomy" id="33632"/>
    <lineage>
        <taxon>Eukaryota</taxon>
        <taxon>Sar</taxon>
        <taxon>Alveolata</taxon>
        <taxon>Apicomplexa</taxon>
        <taxon>Aconoidasida</taxon>
        <taxon>Piroplasmida</taxon>
        <taxon>Babesiidae</taxon>
        <taxon>Babesia</taxon>
    </lineage>
</organism>
<dbReference type="GO" id="GO:0005802">
    <property type="term" value="C:trans-Golgi network"/>
    <property type="evidence" value="ECO:0007669"/>
    <property type="project" value="TreeGrafter"/>
</dbReference>
<accession>A0AAD8PFM8</accession>
<sequence>MERVAQSIEVALIHELVKYYFTKAPSPEKKDIETALEQESQEDDVYKSVKMALDRHGYYLGAKIVSRLTLGKGCIWDSNSCVILVCKDIWTYLFGFNASRLQSNGQGTYMILSDQITWINHVSTGLPKGVKDPQKKRQAMSNEYKMYYLHLIAGIIRGALASLGITAVVTPSIDGTCKYKEKRDKYVIDVFKVCLQS</sequence>
<evidence type="ECO:0000313" key="3">
    <source>
        <dbReference type="EMBL" id="KAK1444561.1"/>
    </source>
</evidence>
<comment type="similarity">
    <text evidence="1">Belongs to the TRAPP small subunits family. BET3 subfamily.</text>
</comment>
<dbReference type="InterPro" id="IPR024096">
    <property type="entry name" value="NO_sig/Golgi_transp_ligand-bd"/>
</dbReference>
<reference evidence="3" key="1">
    <citation type="submission" date="2023-08" db="EMBL/GenBank/DDBJ databases">
        <title>Draft sequence of the Babesia gibsoni genome.</title>
        <authorList>
            <person name="Yamagishi J.Y."/>
            <person name="Xuan X.X."/>
        </authorList>
    </citation>
    <scope>NUCLEOTIDE SEQUENCE</scope>
    <source>
        <strain evidence="3">Azabu</strain>
    </source>
</reference>
<protein>
    <recommendedName>
        <fullName evidence="5">Trafficking protein particle complex subunit</fullName>
    </recommendedName>
</protein>
<dbReference type="CDD" id="cd14944">
    <property type="entry name" value="TRAPPC6A_Trs33"/>
    <property type="match status" value="1"/>
</dbReference>
<comment type="caution">
    <text evidence="3">The sequence shown here is derived from an EMBL/GenBank/DDBJ whole genome shotgun (WGS) entry which is preliminary data.</text>
</comment>
<dbReference type="SUPFAM" id="SSF111126">
    <property type="entry name" value="Ligand-binding domain in the NO signalling and Golgi transport"/>
    <property type="match status" value="1"/>
</dbReference>
<dbReference type="EMBL" id="JAVEPI010000001">
    <property type="protein sequence ID" value="KAK1444561.1"/>
    <property type="molecule type" value="Genomic_DNA"/>
</dbReference>
<dbReference type="GO" id="GO:0030008">
    <property type="term" value="C:TRAPP complex"/>
    <property type="evidence" value="ECO:0007669"/>
    <property type="project" value="TreeGrafter"/>
</dbReference>
<evidence type="ECO:0008006" key="5">
    <source>
        <dbReference type="Google" id="ProtNLM"/>
    </source>
</evidence>
<keyword evidence="4" id="KW-1185">Reference proteome</keyword>
<feature type="transmembrane region" description="Helical" evidence="2">
    <location>
        <begin position="146"/>
        <end position="169"/>
    </location>
</feature>
<dbReference type="Proteomes" id="UP001230268">
    <property type="component" value="Unassembled WGS sequence"/>
</dbReference>
<dbReference type="Pfam" id="PF04051">
    <property type="entry name" value="TRAPP"/>
    <property type="match status" value="1"/>
</dbReference>
<keyword evidence="2" id="KW-1133">Transmembrane helix</keyword>
<evidence type="ECO:0000313" key="4">
    <source>
        <dbReference type="Proteomes" id="UP001230268"/>
    </source>
</evidence>
<dbReference type="AlphaFoldDB" id="A0AAD8PFM8"/>
<proteinExistence type="inferred from homology"/>
<name>A0AAD8PFM8_BABGI</name>
<keyword evidence="2" id="KW-0812">Transmembrane</keyword>
<evidence type="ECO:0000256" key="2">
    <source>
        <dbReference type="SAM" id="Phobius"/>
    </source>
</evidence>
<dbReference type="InterPro" id="IPR007194">
    <property type="entry name" value="TRAPP_component"/>
</dbReference>
<gene>
    <name evidence="3" type="ORF">BgAZ_104670</name>
</gene>
<dbReference type="GO" id="GO:0006888">
    <property type="term" value="P:endoplasmic reticulum to Golgi vesicle-mediated transport"/>
    <property type="evidence" value="ECO:0007669"/>
    <property type="project" value="TreeGrafter"/>
</dbReference>
<dbReference type="Gene3D" id="3.30.1380.20">
    <property type="entry name" value="Trafficking protein particle complex subunit 3"/>
    <property type="match status" value="1"/>
</dbReference>
<dbReference type="PANTHER" id="PTHR12817">
    <property type="entry name" value="TRAFFICKING PROTEIN PARTICLE COMPLEX SUBUNIT 6B"/>
    <property type="match status" value="1"/>
</dbReference>